<evidence type="ECO:0000313" key="12">
    <source>
        <dbReference type="Proteomes" id="UP000746751"/>
    </source>
</evidence>
<dbReference type="GO" id="GO:0003887">
    <property type="term" value="F:DNA-directed DNA polymerase activity"/>
    <property type="evidence" value="ECO:0007669"/>
    <property type="project" value="UniProtKB-KW"/>
</dbReference>
<dbReference type="Proteomes" id="UP000746751">
    <property type="component" value="Unassembled WGS sequence"/>
</dbReference>
<gene>
    <name evidence="11" type="primary">holA</name>
    <name evidence="11" type="ORF">K8U80_08045</name>
</gene>
<feature type="domain" description="DNA polymerase III delta subunit-like C-terminal" evidence="10">
    <location>
        <begin position="205"/>
        <end position="315"/>
    </location>
</feature>
<dbReference type="EC" id="2.7.7.7" evidence="1"/>
<dbReference type="PANTHER" id="PTHR34388:SF1">
    <property type="entry name" value="DNA POLYMERASE III SUBUNIT DELTA"/>
    <property type="match status" value="1"/>
</dbReference>
<evidence type="ECO:0000256" key="1">
    <source>
        <dbReference type="ARBA" id="ARBA00012417"/>
    </source>
</evidence>
<accession>A0A921LRR8</accession>
<comment type="similarity">
    <text evidence="7">Belongs to the DNA polymerase HolA subunit family.</text>
</comment>
<dbReference type="Gene3D" id="1.20.272.10">
    <property type="match status" value="1"/>
</dbReference>
<dbReference type="EMBL" id="DYVF01000047">
    <property type="protein sequence ID" value="HJG31332.1"/>
    <property type="molecule type" value="Genomic_DNA"/>
</dbReference>
<proteinExistence type="inferred from homology"/>
<dbReference type="GO" id="GO:0009360">
    <property type="term" value="C:DNA polymerase III complex"/>
    <property type="evidence" value="ECO:0007669"/>
    <property type="project" value="InterPro"/>
</dbReference>
<dbReference type="InterPro" id="IPR027417">
    <property type="entry name" value="P-loop_NTPase"/>
</dbReference>
<comment type="caution">
    <text evidence="11">The sequence shown here is derived from an EMBL/GenBank/DDBJ whole genome shotgun (WGS) entry which is preliminary data.</text>
</comment>
<dbReference type="InterPro" id="IPR005790">
    <property type="entry name" value="DNA_polIII_delta"/>
</dbReference>
<reference evidence="11" key="2">
    <citation type="submission" date="2021-09" db="EMBL/GenBank/DDBJ databases">
        <authorList>
            <person name="Gilroy R."/>
        </authorList>
    </citation>
    <scope>NUCLEOTIDE SEQUENCE</scope>
    <source>
        <strain evidence="11">ChiGjej2B2-7701</strain>
    </source>
</reference>
<dbReference type="InterPro" id="IPR008921">
    <property type="entry name" value="DNA_pol3_clamp-load_cplx_C"/>
</dbReference>
<name>A0A921LRR8_9ACTN</name>
<dbReference type="NCBIfam" id="TIGR01128">
    <property type="entry name" value="holA"/>
    <property type="match status" value="1"/>
</dbReference>
<dbReference type="SUPFAM" id="SSF52540">
    <property type="entry name" value="P-loop containing nucleoside triphosphate hydrolases"/>
    <property type="match status" value="1"/>
</dbReference>
<evidence type="ECO:0000256" key="6">
    <source>
        <dbReference type="ARBA" id="ARBA00022932"/>
    </source>
</evidence>
<evidence type="ECO:0000259" key="9">
    <source>
        <dbReference type="Pfam" id="PF06144"/>
    </source>
</evidence>
<dbReference type="Pfam" id="PF06144">
    <property type="entry name" value="DNA_pol3_delta"/>
    <property type="match status" value="1"/>
</dbReference>
<evidence type="ECO:0000259" key="10">
    <source>
        <dbReference type="Pfam" id="PF21694"/>
    </source>
</evidence>
<reference evidence="11" key="1">
    <citation type="journal article" date="2021" name="PeerJ">
        <title>Extensive microbial diversity within the chicken gut microbiome revealed by metagenomics and culture.</title>
        <authorList>
            <person name="Gilroy R."/>
            <person name="Ravi A."/>
            <person name="Getino M."/>
            <person name="Pursley I."/>
            <person name="Horton D.L."/>
            <person name="Alikhan N.F."/>
            <person name="Baker D."/>
            <person name="Gharbi K."/>
            <person name="Hall N."/>
            <person name="Watson M."/>
            <person name="Adriaenssens E.M."/>
            <person name="Foster-Nyarko E."/>
            <person name="Jarju S."/>
            <person name="Secka A."/>
            <person name="Antonio M."/>
            <person name="Oren A."/>
            <person name="Chaudhuri R.R."/>
            <person name="La Ragione R."/>
            <person name="Hildebrand F."/>
            <person name="Pallen M.J."/>
        </authorList>
    </citation>
    <scope>NUCLEOTIDE SEQUENCE</scope>
    <source>
        <strain evidence="11">ChiGjej2B2-7701</strain>
    </source>
</reference>
<comment type="catalytic activity">
    <reaction evidence="8">
        <text>DNA(n) + a 2'-deoxyribonucleoside 5'-triphosphate = DNA(n+1) + diphosphate</text>
        <dbReference type="Rhea" id="RHEA:22508"/>
        <dbReference type="Rhea" id="RHEA-COMP:17339"/>
        <dbReference type="Rhea" id="RHEA-COMP:17340"/>
        <dbReference type="ChEBI" id="CHEBI:33019"/>
        <dbReference type="ChEBI" id="CHEBI:61560"/>
        <dbReference type="ChEBI" id="CHEBI:173112"/>
        <dbReference type="EC" id="2.7.7.7"/>
    </reaction>
</comment>
<evidence type="ECO:0000256" key="5">
    <source>
        <dbReference type="ARBA" id="ARBA00022705"/>
    </source>
</evidence>
<sequence>MPEASLLPAYLIVGADEYKRSHAVERMKARLEKSGMAEFNLDERDMTRDPAIDDIVASLNTFPMGADFRLVILDGCDRLPKTVSEPLVEYLANPSPTTVCLIVANTLAKNTRLYKAVAKIDKKAIVDCTPKKAWEMPKQVVSMARAHGKVMSLAAAEALVSRAGEASRMLDNELKRLSQMVEGPEITVDDVERLVMRTAEVKPWDFLNAVSARDLPRALELLALQPDRSEVRLFSLLVTRLRELIVAKALDARGAGRELAATLGVQSWQVKNHLTWARRYKMAELVDALSAAVDVEAALKGSRDSALALRMWVIQICLPRNERRAG</sequence>
<feature type="domain" description="DNA polymerase III delta N-terminal" evidence="9">
    <location>
        <begin position="10"/>
        <end position="126"/>
    </location>
</feature>
<evidence type="ECO:0000256" key="2">
    <source>
        <dbReference type="ARBA" id="ARBA00017703"/>
    </source>
</evidence>
<evidence type="ECO:0000313" key="11">
    <source>
        <dbReference type="EMBL" id="HJG31332.1"/>
    </source>
</evidence>
<dbReference type="InterPro" id="IPR048466">
    <property type="entry name" value="DNA_pol3_delta-like_C"/>
</dbReference>
<dbReference type="GO" id="GO:0003677">
    <property type="term" value="F:DNA binding"/>
    <property type="evidence" value="ECO:0007669"/>
    <property type="project" value="InterPro"/>
</dbReference>
<evidence type="ECO:0000256" key="8">
    <source>
        <dbReference type="ARBA" id="ARBA00049244"/>
    </source>
</evidence>
<keyword evidence="5" id="KW-0235">DNA replication</keyword>
<dbReference type="SUPFAM" id="SSF48019">
    <property type="entry name" value="post-AAA+ oligomerization domain-like"/>
    <property type="match status" value="1"/>
</dbReference>
<dbReference type="Pfam" id="PF21694">
    <property type="entry name" value="DNA_pol3_delta_C"/>
    <property type="match status" value="1"/>
</dbReference>
<keyword evidence="3 11" id="KW-0808">Transferase</keyword>
<protein>
    <recommendedName>
        <fullName evidence="2">DNA polymerase III subunit delta</fullName>
        <ecNumber evidence="1">2.7.7.7</ecNumber>
    </recommendedName>
</protein>
<organism evidence="11 12">
    <name type="scientific">Collinsella ihumii</name>
    <dbReference type="NCBI Taxonomy" id="1720204"/>
    <lineage>
        <taxon>Bacteria</taxon>
        <taxon>Bacillati</taxon>
        <taxon>Actinomycetota</taxon>
        <taxon>Coriobacteriia</taxon>
        <taxon>Coriobacteriales</taxon>
        <taxon>Coriobacteriaceae</taxon>
        <taxon>Collinsella</taxon>
    </lineage>
</organism>
<evidence type="ECO:0000256" key="4">
    <source>
        <dbReference type="ARBA" id="ARBA00022695"/>
    </source>
</evidence>
<keyword evidence="4 11" id="KW-0548">Nucleotidyltransferase</keyword>
<dbReference type="Gene3D" id="1.10.8.60">
    <property type="match status" value="1"/>
</dbReference>
<dbReference type="PANTHER" id="PTHR34388">
    <property type="entry name" value="DNA POLYMERASE III SUBUNIT DELTA"/>
    <property type="match status" value="1"/>
</dbReference>
<evidence type="ECO:0000256" key="3">
    <source>
        <dbReference type="ARBA" id="ARBA00022679"/>
    </source>
</evidence>
<dbReference type="AlphaFoldDB" id="A0A921LRR8"/>
<keyword evidence="6" id="KW-0239">DNA-directed DNA polymerase</keyword>
<evidence type="ECO:0000256" key="7">
    <source>
        <dbReference type="ARBA" id="ARBA00034754"/>
    </source>
</evidence>
<dbReference type="GO" id="GO:0006261">
    <property type="term" value="P:DNA-templated DNA replication"/>
    <property type="evidence" value="ECO:0007669"/>
    <property type="project" value="TreeGrafter"/>
</dbReference>
<dbReference type="InterPro" id="IPR010372">
    <property type="entry name" value="DNA_pol3_delta_N"/>
</dbReference>
<dbReference type="Gene3D" id="3.40.50.300">
    <property type="entry name" value="P-loop containing nucleotide triphosphate hydrolases"/>
    <property type="match status" value="1"/>
</dbReference>